<sequence length="233" mass="27174">MTTIATLFPNIKWSKIALEYSFNFTYNLLRSSCEQTEMQIEAGIQSFKENGEDYEEIDFIEEEGLSIGVAHFGGLTDQDVDLKEIFTQYFPSLQRRSMYLTIFGVFEHELELFCKQHIKSTKGKIKLSDLRGNGVERANLYIEKVIGLKCKSYPLIEKLKELRNSCAHQDAKHSKADGQEIPKISQLVEEFPEELRKDDREVIFESGFLFIALDTFYAYFKEVEDFNREQRRA</sequence>
<name>A0A2T3KJ54_9GAMM</name>
<dbReference type="Proteomes" id="UP000241426">
    <property type="component" value="Unassembled WGS sequence"/>
</dbReference>
<organism evidence="1 2">
    <name type="scientific">Photobacterium kishitanii</name>
    <dbReference type="NCBI Taxonomy" id="318456"/>
    <lineage>
        <taxon>Bacteria</taxon>
        <taxon>Pseudomonadati</taxon>
        <taxon>Pseudomonadota</taxon>
        <taxon>Gammaproteobacteria</taxon>
        <taxon>Vibrionales</taxon>
        <taxon>Vibrionaceae</taxon>
        <taxon>Photobacterium</taxon>
    </lineage>
</organism>
<protein>
    <recommendedName>
        <fullName evidence="3">Cthe-2314-like HEPN domain-containing protein</fullName>
    </recommendedName>
</protein>
<evidence type="ECO:0008006" key="3">
    <source>
        <dbReference type="Google" id="ProtNLM"/>
    </source>
</evidence>
<evidence type="ECO:0000313" key="1">
    <source>
        <dbReference type="EMBL" id="PSU99290.1"/>
    </source>
</evidence>
<reference evidence="1 2" key="1">
    <citation type="submission" date="2018-01" db="EMBL/GenBank/DDBJ databases">
        <title>Whole genome sequencing of Histamine producing bacteria.</title>
        <authorList>
            <person name="Butler K."/>
        </authorList>
    </citation>
    <scope>NUCLEOTIDE SEQUENCE [LARGE SCALE GENOMIC DNA]</scope>
    <source>
        <strain evidence="1 2">FS-7.2</strain>
    </source>
</reference>
<evidence type="ECO:0000313" key="2">
    <source>
        <dbReference type="Proteomes" id="UP000241426"/>
    </source>
</evidence>
<dbReference type="EMBL" id="PYNF01000006">
    <property type="protein sequence ID" value="PSU99290.1"/>
    <property type="molecule type" value="Genomic_DNA"/>
</dbReference>
<accession>A0A2T3KJ54</accession>
<dbReference type="RefSeq" id="WP_107289607.1">
    <property type="nucleotide sequence ID" value="NZ_PYNF01000006.1"/>
</dbReference>
<dbReference type="AlphaFoldDB" id="A0A2T3KJ54"/>
<comment type="caution">
    <text evidence="1">The sequence shown here is derived from an EMBL/GenBank/DDBJ whole genome shotgun (WGS) entry which is preliminary data.</text>
</comment>
<gene>
    <name evidence="1" type="ORF">C9J27_10030</name>
</gene>
<proteinExistence type="predicted"/>